<dbReference type="InterPro" id="IPR036884">
    <property type="entry name" value="2Fe-2S-bd_dom_sf"/>
</dbReference>
<dbReference type="Pfam" id="PF01799">
    <property type="entry name" value="Fer2_2"/>
    <property type="match status" value="1"/>
</dbReference>
<keyword evidence="9" id="KW-1185">Reference proteome</keyword>
<evidence type="ECO:0000256" key="5">
    <source>
        <dbReference type="ARBA" id="ARBA00023004"/>
    </source>
</evidence>
<dbReference type="InterPro" id="IPR001041">
    <property type="entry name" value="2Fe-2S_ferredoxin-type"/>
</dbReference>
<reference evidence="8 9" key="1">
    <citation type="journal article" date="2015" name="Genome Announc.">
        <title>Draft Genome Sequence of Filamentous Marine Cyanobacterium Lyngbya confervoides Strain BDU141951.</title>
        <authorList>
            <person name="Chandrababunaidu M.M."/>
            <person name="Sen D."/>
            <person name="Tripathy S."/>
        </authorList>
    </citation>
    <scope>NUCLEOTIDE SEQUENCE [LARGE SCALE GENOMIC DNA]</scope>
    <source>
        <strain evidence="8 9">BDU141951</strain>
    </source>
</reference>
<dbReference type="PROSITE" id="PS51085">
    <property type="entry name" value="2FE2S_FER_2"/>
    <property type="match status" value="1"/>
</dbReference>
<dbReference type="PROSITE" id="PS00197">
    <property type="entry name" value="2FE2S_FER_1"/>
    <property type="match status" value="1"/>
</dbReference>
<dbReference type="GO" id="GO:0046872">
    <property type="term" value="F:metal ion binding"/>
    <property type="evidence" value="ECO:0007669"/>
    <property type="project" value="UniProtKB-KW"/>
</dbReference>
<evidence type="ECO:0000259" key="6">
    <source>
        <dbReference type="PROSITE" id="PS51085"/>
    </source>
</evidence>
<dbReference type="InterPro" id="IPR006058">
    <property type="entry name" value="2Fe2S_fd_BS"/>
</dbReference>
<dbReference type="SUPFAM" id="SSF55447">
    <property type="entry name" value="CO dehydrogenase flavoprotein C-terminal domain-like"/>
    <property type="match status" value="1"/>
</dbReference>
<sequence length="470" mass="51216">MQASTQFILNNRLVRTSQASNLSVLDYLRVSKRLTATKEGCREGGCGACTVLVGHVQGEQVLYHTFLSCLLPLGEMHGKHLVTLEGINQSQLSPVQQALVDWGAIQCGYCTPGFVMALTGALIAEPRSLHCISEALSGNLCRCTGYGAIRRAAEDVMNRFHSDRPMDIASAVAAQILPNYFLLIPQRLAEIPSPPPLPLRSDQPIIAGGSDWMLEHPDTSCVPAVQLLQASDLPKGLKVQAGKLHVSALTTFAEFAHHPLSLSLLPNLSNYFERIASLPVRHQATLGGNLGTASPIGDISVLLLALGAQLRLLKGENSRLVEIQNFFTGYRQSLLETGEVVAEILLPLSLAQDQVNFEKISKRRHLDCAIVNSAIRVRCEQHRMVELSLTMGGVAPTPILMKQTAQHLQGEKLTVERLKSALDIAQTEIAPISDVYGSAAYKRLLARQLIIAHFIELFPELTVRKIDEAA</sequence>
<dbReference type="InterPro" id="IPR036318">
    <property type="entry name" value="FAD-bd_PCMH-like_sf"/>
</dbReference>
<dbReference type="InterPro" id="IPR002888">
    <property type="entry name" value="2Fe-2S-bd"/>
</dbReference>
<dbReference type="InterPro" id="IPR016166">
    <property type="entry name" value="FAD-bd_PCMH"/>
</dbReference>
<accession>A0ABD4SZ70</accession>
<evidence type="ECO:0000313" key="9">
    <source>
        <dbReference type="Proteomes" id="UP000031561"/>
    </source>
</evidence>
<dbReference type="SUPFAM" id="SSF47741">
    <property type="entry name" value="CO dehydrogenase ISP C-domain like"/>
    <property type="match status" value="1"/>
</dbReference>
<dbReference type="SUPFAM" id="SSF56176">
    <property type="entry name" value="FAD-binding/transporter-associated domain-like"/>
    <property type="match status" value="1"/>
</dbReference>
<organism evidence="8 9">
    <name type="scientific">Lyngbya confervoides BDU141951</name>
    <dbReference type="NCBI Taxonomy" id="1574623"/>
    <lineage>
        <taxon>Bacteria</taxon>
        <taxon>Bacillati</taxon>
        <taxon>Cyanobacteriota</taxon>
        <taxon>Cyanophyceae</taxon>
        <taxon>Oscillatoriophycideae</taxon>
        <taxon>Oscillatoriales</taxon>
        <taxon>Microcoleaceae</taxon>
        <taxon>Lyngbya</taxon>
    </lineage>
</organism>
<dbReference type="InterPro" id="IPR016208">
    <property type="entry name" value="Ald_Oxase/xanthine_DH-like"/>
</dbReference>
<keyword evidence="4" id="KW-0560">Oxidoreductase</keyword>
<dbReference type="CDD" id="cd00207">
    <property type="entry name" value="fer2"/>
    <property type="match status" value="1"/>
</dbReference>
<dbReference type="PANTHER" id="PTHR45444">
    <property type="entry name" value="XANTHINE DEHYDROGENASE"/>
    <property type="match status" value="1"/>
</dbReference>
<dbReference type="InterPro" id="IPR012675">
    <property type="entry name" value="Beta-grasp_dom_sf"/>
</dbReference>
<name>A0ABD4SZ70_9CYAN</name>
<dbReference type="PANTHER" id="PTHR45444:SF3">
    <property type="entry name" value="XANTHINE DEHYDROGENASE"/>
    <property type="match status" value="1"/>
</dbReference>
<protein>
    <submittedName>
        <fullName evidence="8">FAD binding domain-containing protein</fullName>
    </submittedName>
</protein>
<dbReference type="Proteomes" id="UP000031561">
    <property type="component" value="Unassembled WGS sequence"/>
</dbReference>
<gene>
    <name evidence="8" type="ORF">QQ91_0001745</name>
</gene>
<dbReference type="Gene3D" id="3.30.465.10">
    <property type="match status" value="1"/>
</dbReference>
<dbReference type="InterPro" id="IPR016169">
    <property type="entry name" value="FAD-bd_PCMH_sub2"/>
</dbReference>
<dbReference type="InterPro" id="IPR036010">
    <property type="entry name" value="2Fe-2S_ferredoxin-like_sf"/>
</dbReference>
<dbReference type="Gene3D" id="1.10.150.120">
    <property type="entry name" value="[2Fe-2S]-binding domain"/>
    <property type="match status" value="1"/>
</dbReference>
<proteinExistence type="predicted"/>
<evidence type="ECO:0000259" key="7">
    <source>
        <dbReference type="PROSITE" id="PS51387"/>
    </source>
</evidence>
<dbReference type="InterPro" id="IPR002346">
    <property type="entry name" value="Mopterin_DH_FAD-bd"/>
</dbReference>
<keyword evidence="3" id="KW-0274">FAD</keyword>
<comment type="caution">
    <text evidence="8">The sequence shown here is derived from an EMBL/GenBank/DDBJ whole genome shotgun (WGS) entry which is preliminary data.</text>
</comment>
<keyword evidence="5" id="KW-0408">Iron</keyword>
<keyword evidence="1" id="KW-0285">Flavoprotein</keyword>
<dbReference type="AlphaFoldDB" id="A0ABD4SZ70"/>
<dbReference type="Gene3D" id="3.10.20.30">
    <property type="match status" value="1"/>
</dbReference>
<dbReference type="GO" id="GO:0016491">
    <property type="term" value="F:oxidoreductase activity"/>
    <property type="evidence" value="ECO:0007669"/>
    <property type="project" value="UniProtKB-KW"/>
</dbReference>
<dbReference type="SMART" id="SM01092">
    <property type="entry name" value="CO_deh_flav_C"/>
    <property type="match status" value="1"/>
</dbReference>
<feature type="domain" description="FAD-binding PCMH-type" evidence="7">
    <location>
        <begin position="169"/>
        <end position="351"/>
    </location>
</feature>
<dbReference type="RefSeq" id="WP_166283835.1">
    <property type="nucleotide sequence ID" value="NZ_JTHE03000012.1"/>
</dbReference>
<evidence type="ECO:0000256" key="3">
    <source>
        <dbReference type="ARBA" id="ARBA00022827"/>
    </source>
</evidence>
<dbReference type="Pfam" id="PF00111">
    <property type="entry name" value="Fer2"/>
    <property type="match status" value="1"/>
</dbReference>
<dbReference type="EMBL" id="JTHE03000012">
    <property type="protein sequence ID" value="MCM1981553.1"/>
    <property type="molecule type" value="Genomic_DNA"/>
</dbReference>
<dbReference type="Gene3D" id="3.30.390.50">
    <property type="entry name" value="CO dehydrogenase flavoprotein, C-terminal domain"/>
    <property type="match status" value="1"/>
</dbReference>
<evidence type="ECO:0000313" key="8">
    <source>
        <dbReference type="EMBL" id="MCM1981553.1"/>
    </source>
</evidence>
<keyword evidence="2" id="KW-0479">Metal-binding</keyword>
<evidence type="ECO:0000256" key="4">
    <source>
        <dbReference type="ARBA" id="ARBA00023002"/>
    </source>
</evidence>
<dbReference type="InterPro" id="IPR036683">
    <property type="entry name" value="CO_DH_flav_C_dom_sf"/>
</dbReference>
<dbReference type="InterPro" id="IPR005107">
    <property type="entry name" value="CO_DH_flav_C"/>
</dbReference>
<dbReference type="PROSITE" id="PS51387">
    <property type="entry name" value="FAD_PCMH"/>
    <property type="match status" value="1"/>
</dbReference>
<feature type="domain" description="2Fe-2S ferredoxin-type" evidence="6">
    <location>
        <begin position="3"/>
        <end position="87"/>
    </location>
</feature>
<evidence type="ECO:0000256" key="1">
    <source>
        <dbReference type="ARBA" id="ARBA00022630"/>
    </source>
</evidence>
<evidence type="ECO:0000256" key="2">
    <source>
        <dbReference type="ARBA" id="ARBA00022723"/>
    </source>
</evidence>
<geneLocation type="plasmid" evidence="8">
    <name>unnamed13</name>
</geneLocation>
<keyword evidence="8" id="KW-0614">Plasmid</keyword>
<dbReference type="Pfam" id="PF03450">
    <property type="entry name" value="CO_deh_flav_C"/>
    <property type="match status" value="1"/>
</dbReference>
<dbReference type="SUPFAM" id="SSF54292">
    <property type="entry name" value="2Fe-2S ferredoxin-like"/>
    <property type="match status" value="1"/>
</dbReference>
<dbReference type="Pfam" id="PF00941">
    <property type="entry name" value="FAD_binding_5"/>
    <property type="match status" value="1"/>
</dbReference>